<dbReference type="Gene3D" id="1.10.10.10">
    <property type="entry name" value="Winged helix-like DNA-binding domain superfamily/Winged helix DNA-binding domain"/>
    <property type="match status" value="1"/>
</dbReference>
<organism evidence="1">
    <name type="scientific">mine drainage metagenome</name>
    <dbReference type="NCBI Taxonomy" id="410659"/>
    <lineage>
        <taxon>unclassified sequences</taxon>
        <taxon>metagenomes</taxon>
        <taxon>ecological metagenomes</taxon>
    </lineage>
</organism>
<dbReference type="GO" id="GO:0006313">
    <property type="term" value="P:DNA transposition"/>
    <property type="evidence" value="ECO:0007669"/>
    <property type="project" value="InterPro"/>
</dbReference>
<dbReference type="GO" id="GO:0004803">
    <property type="term" value="F:transposase activity"/>
    <property type="evidence" value="ECO:0007669"/>
    <property type="project" value="InterPro"/>
</dbReference>
<proteinExistence type="predicted"/>
<dbReference type="GO" id="GO:0003677">
    <property type="term" value="F:DNA binding"/>
    <property type="evidence" value="ECO:0007669"/>
    <property type="project" value="InterPro"/>
</dbReference>
<gene>
    <name evidence="1" type="ORF">B1A_04296</name>
</gene>
<name>T1BPP6_9ZZZZ</name>
<dbReference type="InterPro" id="IPR036388">
    <property type="entry name" value="WH-like_DNA-bd_sf"/>
</dbReference>
<dbReference type="InterPro" id="IPR002514">
    <property type="entry name" value="Transposase_8"/>
</dbReference>
<accession>T1BPP6</accession>
<reference evidence="1" key="1">
    <citation type="submission" date="2013-08" db="EMBL/GenBank/DDBJ databases">
        <authorList>
            <person name="Mendez C."/>
            <person name="Richter M."/>
            <person name="Ferrer M."/>
            <person name="Sanchez J."/>
        </authorList>
    </citation>
    <scope>NUCLEOTIDE SEQUENCE</scope>
</reference>
<dbReference type="Pfam" id="PF01527">
    <property type="entry name" value="HTH_Tnp_1"/>
    <property type="match status" value="1"/>
</dbReference>
<dbReference type="InterPro" id="IPR009057">
    <property type="entry name" value="Homeodomain-like_sf"/>
</dbReference>
<dbReference type="SUPFAM" id="SSF46689">
    <property type="entry name" value="Homeodomain-like"/>
    <property type="match status" value="1"/>
</dbReference>
<dbReference type="EMBL" id="AUZX01003114">
    <property type="protein sequence ID" value="EQD74791.1"/>
    <property type="molecule type" value="Genomic_DNA"/>
</dbReference>
<protein>
    <submittedName>
        <fullName evidence="1">Transposase IS3/IS911 family protein</fullName>
    </submittedName>
</protein>
<reference evidence="1" key="2">
    <citation type="journal article" date="2014" name="ISME J.">
        <title>Microbial stratification in low pH oxic and suboxic macroscopic growths along an acid mine drainage.</title>
        <authorList>
            <person name="Mendez-Garcia C."/>
            <person name="Mesa V."/>
            <person name="Sprenger R.R."/>
            <person name="Richter M."/>
            <person name="Diez M.S."/>
            <person name="Solano J."/>
            <person name="Bargiela R."/>
            <person name="Golyshina O.V."/>
            <person name="Manteca A."/>
            <person name="Ramos J.L."/>
            <person name="Gallego J.R."/>
            <person name="Llorente I."/>
            <person name="Martins Dos Santos V.A."/>
            <person name="Jensen O.N."/>
            <person name="Pelaez A.I."/>
            <person name="Sanchez J."/>
            <person name="Ferrer M."/>
        </authorList>
    </citation>
    <scope>NUCLEOTIDE SEQUENCE</scope>
</reference>
<evidence type="ECO:0000313" key="1">
    <source>
        <dbReference type="EMBL" id="EQD74791.1"/>
    </source>
</evidence>
<comment type="caution">
    <text evidence="1">The sequence shown here is derived from an EMBL/GenBank/DDBJ whole genome shotgun (WGS) entry which is preliminary data.</text>
</comment>
<sequence length="96" mass="10996">MSATRKHYSTELKVKIVLDILKEEKSVTQLSSDYQIHYSQLLKWKKQALEGLPGVFSDSRTEALKTTHEKEVNALYQEIGQLTTQMAWLKKKSGLA</sequence>
<dbReference type="AlphaFoldDB" id="T1BPP6"/>